<dbReference type="Pfam" id="PF03852">
    <property type="entry name" value="Vsr"/>
    <property type="match status" value="1"/>
</dbReference>
<evidence type="ECO:0000256" key="4">
    <source>
        <dbReference type="ARBA" id="ARBA00022801"/>
    </source>
</evidence>
<evidence type="ECO:0000313" key="9">
    <source>
        <dbReference type="EMBL" id="QOS40020.1"/>
    </source>
</evidence>
<feature type="region of interest" description="Disordered" evidence="7">
    <location>
        <begin position="1"/>
        <end position="22"/>
    </location>
</feature>
<dbReference type="KEGG" id="trc:DYE49_05965"/>
<keyword evidence="3 6" id="KW-0227">DNA damage</keyword>
<evidence type="ECO:0000256" key="5">
    <source>
        <dbReference type="ARBA" id="ARBA00023204"/>
    </source>
</evidence>
<dbReference type="RefSeq" id="WP_184651700.1">
    <property type="nucleotide sequence ID" value="NZ_JACHFR010000001.1"/>
</dbReference>
<dbReference type="SUPFAM" id="SSF52980">
    <property type="entry name" value="Restriction endonuclease-like"/>
    <property type="match status" value="1"/>
</dbReference>
<evidence type="ECO:0000313" key="10">
    <source>
        <dbReference type="Proteomes" id="UP000578697"/>
    </source>
</evidence>
<evidence type="ECO:0000256" key="3">
    <source>
        <dbReference type="ARBA" id="ARBA00022763"/>
    </source>
</evidence>
<dbReference type="NCBIfam" id="TIGR00632">
    <property type="entry name" value="vsr"/>
    <property type="match status" value="1"/>
</dbReference>
<evidence type="ECO:0000256" key="7">
    <source>
        <dbReference type="SAM" id="MobiDB-lite"/>
    </source>
</evidence>
<dbReference type="GO" id="GO:0006298">
    <property type="term" value="P:mismatch repair"/>
    <property type="evidence" value="ECO:0007669"/>
    <property type="project" value="UniProtKB-UniRule"/>
</dbReference>
<protein>
    <recommendedName>
        <fullName evidence="6">Very short patch repair endonuclease</fullName>
        <ecNumber evidence="6">3.1.-.-</ecNumber>
    </recommendedName>
</protein>
<comment type="function">
    <text evidence="6">May nick specific sequences that contain T:G mispairs resulting from m5C-deamination.</text>
</comment>
<dbReference type="Proteomes" id="UP000578697">
    <property type="component" value="Unassembled WGS sequence"/>
</dbReference>
<reference evidence="9 11" key="1">
    <citation type="submission" date="2018-08" db="EMBL/GenBank/DDBJ databases">
        <title>The first complete genome of Treponema rectale (CHPAT), a commensal spirochete of the bovine rectum.</title>
        <authorList>
            <person name="Staton G.J."/>
            <person name="Clegg S.R."/>
            <person name="Carter S.D."/>
            <person name="Radford A.D."/>
            <person name="Darby A."/>
            <person name="Hall N."/>
            <person name="Birtles R.J."/>
            <person name="Evans N.J."/>
        </authorList>
    </citation>
    <scope>NUCLEOTIDE SEQUENCE [LARGE SCALE GENOMIC DNA]</scope>
    <source>
        <strain evidence="9 11">CHPA</strain>
    </source>
</reference>
<dbReference type="EMBL" id="JACHFR010000001">
    <property type="protein sequence ID" value="MBB5218277.1"/>
    <property type="molecule type" value="Genomic_DNA"/>
</dbReference>
<reference evidence="8 10" key="2">
    <citation type="submission" date="2020-08" db="EMBL/GenBank/DDBJ databases">
        <title>Genomic Encyclopedia of Type Strains, Phase IV (KMG-IV): sequencing the most valuable type-strain genomes for metagenomic binning, comparative biology and taxonomic classification.</title>
        <authorList>
            <person name="Goeker M."/>
        </authorList>
    </citation>
    <scope>NUCLEOTIDE SEQUENCE [LARGE SCALE GENOMIC DNA]</scope>
    <source>
        <strain evidence="8 10">DSM 103679</strain>
    </source>
</reference>
<keyword evidence="4 6" id="KW-0378">Hydrolase</keyword>
<proteinExistence type="inferred from homology"/>
<dbReference type="EMBL" id="CP031517">
    <property type="protein sequence ID" value="QOS40020.1"/>
    <property type="molecule type" value="Genomic_DNA"/>
</dbReference>
<organism evidence="8 10">
    <name type="scientific">Treponema rectale</name>
    <dbReference type="NCBI Taxonomy" id="744512"/>
    <lineage>
        <taxon>Bacteria</taxon>
        <taxon>Pseudomonadati</taxon>
        <taxon>Spirochaetota</taxon>
        <taxon>Spirochaetia</taxon>
        <taxon>Spirochaetales</taxon>
        <taxon>Treponemataceae</taxon>
        <taxon>Treponema</taxon>
    </lineage>
</organism>
<evidence type="ECO:0000256" key="1">
    <source>
        <dbReference type="ARBA" id="ARBA00022722"/>
    </source>
</evidence>
<dbReference type="InterPro" id="IPR011335">
    <property type="entry name" value="Restrct_endonuc-II-like"/>
</dbReference>
<keyword evidence="1 6" id="KW-0540">Nuclease</keyword>
<accession>A0A840S9B8</accession>
<keyword evidence="10" id="KW-1185">Reference proteome</keyword>
<evidence type="ECO:0000313" key="8">
    <source>
        <dbReference type="EMBL" id="MBB5218277.1"/>
    </source>
</evidence>
<keyword evidence="2 6" id="KW-0255">Endonuclease</keyword>
<dbReference type="AlphaFoldDB" id="A0A840S9B8"/>
<gene>
    <name evidence="9" type="primary">vsr</name>
    <name evidence="9" type="ORF">DYE49_05965</name>
    <name evidence="8" type="ORF">HNP77_000621</name>
</gene>
<dbReference type="Gene3D" id="3.40.960.10">
    <property type="entry name" value="VSR Endonuclease"/>
    <property type="match status" value="1"/>
</dbReference>
<dbReference type="InterPro" id="IPR004603">
    <property type="entry name" value="DNA_mismatch_endonuc_vsr"/>
</dbReference>
<dbReference type="GO" id="GO:0016787">
    <property type="term" value="F:hydrolase activity"/>
    <property type="evidence" value="ECO:0007669"/>
    <property type="project" value="UniProtKB-KW"/>
</dbReference>
<evidence type="ECO:0000313" key="11">
    <source>
        <dbReference type="Proteomes" id="UP000593591"/>
    </source>
</evidence>
<dbReference type="Proteomes" id="UP000593591">
    <property type="component" value="Chromosome"/>
</dbReference>
<evidence type="ECO:0000256" key="2">
    <source>
        <dbReference type="ARBA" id="ARBA00022759"/>
    </source>
</evidence>
<dbReference type="PIRSF" id="PIRSF018267">
    <property type="entry name" value="VSR_endonuc"/>
    <property type="match status" value="1"/>
</dbReference>
<dbReference type="EC" id="3.1.-.-" evidence="6"/>
<keyword evidence="5 6" id="KW-0234">DNA repair</keyword>
<comment type="similarity">
    <text evidence="6">Belongs to the vsr family.</text>
</comment>
<feature type="compositionally biased region" description="Basic residues" evidence="7">
    <location>
        <begin position="11"/>
        <end position="20"/>
    </location>
</feature>
<evidence type="ECO:0000256" key="6">
    <source>
        <dbReference type="PIRNR" id="PIRNR018267"/>
    </source>
</evidence>
<dbReference type="CDD" id="cd00221">
    <property type="entry name" value="Vsr"/>
    <property type="match status" value="1"/>
</dbReference>
<dbReference type="GO" id="GO:0004519">
    <property type="term" value="F:endonuclease activity"/>
    <property type="evidence" value="ECO:0007669"/>
    <property type="project" value="UniProtKB-KW"/>
</dbReference>
<name>A0A840S9B8_9SPIR</name>
<sequence>MDVLSPENRHKNMSHIRSKNTKPEKQIRSALFKAGLRYRICDKRYPGKPDLIFPRYYAVVFINGCFWHAHEGCRYFVFPKSNQEFWKKKFESNKKRDADNLKYYQEQCWRVCFVWECAIRGKNSRQKIESVKDQIIQWLEEPEEPFLEIKEIPLQASL</sequence>